<name>A0ABY6U4X7_BIOOC</name>
<sequence length="676" mass="74290">MGATQVPSSHGTDSHAREIDRRLADNDSEASHPDYSETIGFYSILWEWKFEFIVLLLSFGLLGAIFGVLSNNNDKLVMDWSLSGINLNTLVAVLSAFLRALILTIAEEANKISSYIYIGCLITVLSLSVGPFAQQAAGTKSCVKIIPSAKAQLPYTYEGVPYLLQQTFDWGIEPGIHNAIIRASSNSEALNSSSLLQGCPSGNCTFSTNSDGYSLSTLGVCSRCIDTTQYIQKLTNESSLVGIPDVVLLNMSAKSPYNMTLNSATSGASQSDFIDIDFAEADFDDDFRLLFPAAISNLTLIGMTSSGCDFKSDTDNITHCTPPSSVGFTIDYRRTLYPGISQFNLYSATCTFYWCMRYHESSAERSTLHENLVAGNPGFVKPGEGRINSNSRVIHNWKPKCSVGGEDLDLMKARYISNDTQSTKVALSGSGSEIRDIPDIANCTVRVDEQASQALRTAFGNLMGRCVYKPGAGIVRSLRQRIEHVDCDPVYLFGLMNDGLATFSSTANVMSVVATAITNRMREFARDRNFNVLSQDIGNQDRGGYVQGEAYETSICTDFQWKWLLGPTILLLMTVFFLIQSVSRSIINRNREPLWKASILPAIYASPGPQLKPDRYNLKGLENMAEKDFLTLAKTGKNKWEFLKSANTGIQYGRGHGDQIALMDLPQGSSERRLSI</sequence>
<dbReference type="PANTHER" id="PTHR35394:SF5">
    <property type="entry name" value="DUF3176 DOMAIN-CONTAINING PROTEIN"/>
    <property type="match status" value="1"/>
</dbReference>
<feature type="transmembrane region" description="Helical" evidence="1">
    <location>
        <begin position="114"/>
        <end position="133"/>
    </location>
</feature>
<dbReference type="PANTHER" id="PTHR35394">
    <property type="entry name" value="DUF3176 DOMAIN-CONTAINING PROTEIN"/>
    <property type="match status" value="1"/>
</dbReference>
<evidence type="ECO:0000313" key="3">
    <source>
        <dbReference type="Proteomes" id="UP000766486"/>
    </source>
</evidence>
<proteinExistence type="predicted"/>
<reference evidence="2 3" key="1">
    <citation type="submission" date="2019-06" db="EMBL/GenBank/DDBJ databases">
        <authorList>
            <person name="Broberg M."/>
        </authorList>
    </citation>
    <scope>NUCLEOTIDE SEQUENCE [LARGE SCALE GENOMIC DNA]</scope>
</reference>
<keyword evidence="1" id="KW-0472">Membrane</keyword>
<protein>
    <submittedName>
        <fullName evidence="2">Uncharacterized protein</fullName>
    </submittedName>
</protein>
<gene>
    <name evidence="2" type="ORF">CLO192961_LOCUS183032</name>
</gene>
<keyword evidence="1" id="KW-0812">Transmembrane</keyword>
<dbReference type="EMBL" id="CABFNS010000743">
    <property type="protein sequence ID" value="VUC26135.1"/>
    <property type="molecule type" value="Genomic_DNA"/>
</dbReference>
<keyword evidence="3" id="KW-1185">Reference proteome</keyword>
<dbReference type="Proteomes" id="UP000766486">
    <property type="component" value="Unassembled WGS sequence"/>
</dbReference>
<feature type="transmembrane region" description="Helical" evidence="1">
    <location>
        <begin position="52"/>
        <end position="70"/>
    </location>
</feature>
<organism evidence="2 3">
    <name type="scientific">Bionectria ochroleuca</name>
    <name type="common">Gliocladium roseum</name>
    <dbReference type="NCBI Taxonomy" id="29856"/>
    <lineage>
        <taxon>Eukaryota</taxon>
        <taxon>Fungi</taxon>
        <taxon>Dikarya</taxon>
        <taxon>Ascomycota</taxon>
        <taxon>Pezizomycotina</taxon>
        <taxon>Sordariomycetes</taxon>
        <taxon>Hypocreomycetidae</taxon>
        <taxon>Hypocreales</taxon>
        <taxon>Bionectriaceae</taxon>
        <taxon>Clonostachys</taxon>
    </lineage>
</organism>
<comment type="caution">
    <text evidence="2">The sequence shown here is derived from an EMBL/GenBank/DDBJ whole genome shotgun (WGS) entry which is preliminary data.</text>
</comment>
<evidence type="ECO:0000313" key="2">
    <source>
        <dbReference type="EMBL" id="VUC26135.1"/>
    </source>
</evidence>
<keyword evidence="1" id="KW-1133">Transmembrane helix</keyword>
<evidence type="ECO:0000256" key="1">
    <source>
        <dbReference type="SAM" id="Phobius"/>
    </source>
</evidence>
<accession>A0ABY6U4X7</accession>
<feature type="transmembrane region" description="Helical" evidence="1">
    <location>
        <begin position="82"/>
        <end position="102"/>
    </location>
</feature>